<evidence type="ECO:0000313" key="2">
    <source>
        <dbReference type="Proteomes" id="UP001174136"/>
    </source>
</evidence>
<dbReference type="Proteomes" id="UP001174136">
    <property type="component" value="Unassembled WGS sequence"/>
</dbReference>
<keyword evidence="2" id="KW-1185">Reference proteome</keyword>
<dbReference type="EMBL" id="JAOPHQ010006663">
    <property type="protein sequence ID" value="KAK0130678.1"/>
    <property type="molecule type" value="Genomic_DNA"/>
</dbReference>
<protein>
    <submittedName>
        <fullName evidence="1">Uncharacterized protein</fullName>
    </submittedName>
</protein>
<reference evidence="1" key="1">
    <citation type="journal article" date="2023" name="Front. Mar. Sci.">
        <title>A new Merluccius polli reference genome to investigate the effects of global change in West African waters.</title>
        <authorList>
            <person name="Mateo J.L."/>
            <person name="Blanco-Fernandez C."/>
            <person name="Garcia-Vazquez E."/>
            <person name="Machado-Schiaffino G."/>
        </authorList>
    </citation>
    <scope>NUCLEOTIDE SEQUENCE</scope>
    <source>
        <strain evidence="1">C29</strain>
        <tissue evidence="1">Fin</tissue>
    </source>
</reference>
<sequence length="979" mass="110273">MACAYQLGTANQMKDTALSLHNIIKKAFMESRQDLCRAVTNGEWKHPKHILLCATVRHLYLSKQLTTILQRLGHCDSYDFGLELETAMAKAIDEVSTFLTPSIITGDGNEVFHNEWDNLNKITTNVHGSNIINSASGIMVQETKPGATSSQERTLPRYDRTMDRRLKLDTPETLPLLNIGIRVGPKFPANASFILPAENDQVFKACLQLYYVWMLSSNGKQKVQGQGGFILYTGGSPQKKYTINYYMPINQPITQYEVVQELLRQSEEATAEVSQKYTINTFDLGVCMKALPLVWKFPEKYKFHTAMNYLGRITNHKCRGSGYAEILLEAQLVTSGCLKSVLNLYEALERLLLERFIKDEDVQLTPEALLNLIKLCDRQNLDLALQDDSTLNIIRHYLEYQDEVCKGHLGKTAVFWLSVMDHGRLVVMLLFSVKTNNLALFHKCNRDMADLFFKFDGQNYSRYLVWFEVFLTNLELTHPGATDLIKKGPIAVARSLIPGALSAVEKTMEETYMKFAKSSGMQRGAGAEPHLHERITLRCCWRCVVISTTLSSPRLGNIRELEPAQIKKSEEAVQCTITAIKSFTNPFQMTDKERIYPLASGAPVSLEVEVDVLHAEAVGKAAKEVFIRDRLQGGCETSFFDPIKKQKLLTMKACNKTVKLTSSEGKLIQYQEQSNLAFQLLVKSQVREEPLDLDELMCYSLSPVPHSLGTPDGFFAKTNKATRLHLLLDDKTDEVPYLKDAIFIQDGNALFHALTNLPHTFGAICLQILDQMVTKKHFIFSTDSYQPDSIKAQERLRRGFSEKFIVQVTATRKPQDFKLFLGNEENKRQLCQLMLKVWGSKEVASRLAKCETAALIVEGTAHQLMSSDGEVEVTEIHALQSDQEETDSWVVLYLHHAIKLGFKSAVVRTPDTDIFFIMLYHAGAINLVIYLDTGKGRHRQLVNVTELASSLGQPYCSTLYQCLQGQGQGGAAHKAPEEP</sequence>
<accession>A0AA47LZ61</accession>
<gene>
    <name evidence="1" type="ORF">N1851_034801</name>
</gene>
<dbReference type="PANTHER" id="PTHR46704:SF1">
    <property type="entry name" value="TELOMERE LENGTH REGULATION PROTEIN TEL2 HOMOLOG"/>
    <property type="match status" value="1"/>
</dbReference>
<organism evidence="1 2">
    <name type="scientific">Merluccius polli</name>
    <name type="common">Benguela hake</name>
    <name type="synonym">Merluccius cadenati</name>
    <dbReference type="NCBI Taxonomy" id="89951"/>
    <lineage>
        <taxon>Eukaryota</taxon>
        <taxon>Metazoa</taxon>
        <taxon>Chordata</taxon>
        <taxon>Craniata</taxon>
        <taxon>Vertebrata</taxon>
        <taxon>Euteleostomi</taxon>
        <taxon>Actinopterygii</taxon>
        <taxon>Neopterygii</taxon>
        <taxon>Teleostei</taxon>
        <taxon>Neoteleostei</taxon>
        <taxon>Acanthomorphata</taxon>
        <taxon>Zeiogadaria</taxon>
        <taxon>Gadariae</taxon>
        <taxon>Gadiformes</taxon>
        <taxon>Gadoidei</taxon>
        <taxon>Merlucciidae</taxon>
        <taxon>Merluccius</taxon>
    </lineage>
</organism>
<dbReference type="AlphaFoldDB" id="A0AA47LZ61"/>
<comment type="caution">
    <text evidence="1">The sequence shown here is derived from an EMBL/GenBank/DDBJ whole genome shotgun (WGS) entry which is preliminary data.</text>
</comment>
<evidence type="ECO:0000313" key="1">
    <source>
        <dbReference type="EMBL" id="KAK0130678.1"/>
    </source>
</evidence>
<name>A0AA47LZ61_MERPO</name>
<dbReference type="PANTHER" id="PTHR46704">
    <property type="entry name" value="CXC DOMAIN-CONTAINING PROTEIN-RELATED"/>
    <property type="match status" value="1"/>
</dbReference>
<proteinExistence type="predicted"/>